<protein>
    <submittedName>
        <fullName evidence="2">Uncharacterized protein</fullName>
    </submittedName>
</protein>
<reference evidence="2" key="1">
    <citation type="submission" date="2014-09" db="EMBL/GenBank/DDBJ databases">
        <authorList>
            <person name="Magalhaes I.L.F."/>
            <person name="Oliveira U."/>
            <person name="Santos F.R."/>
            <person name="Vidigal T.H.D.A."/>
            <person name="Brescovit A.D."/>
            <person name="Santos A.J."/>
        </authorList>
    </citation>
    <scope>NUCLEOTIDE SEQUENCE</scope>
    <source>
        <tissue evidence="2">Shoot tissue taken approximately 20 cm above the soil surface</tissue>
    </source>
</reference>
<evidence type="ECO:0000256" key="1">
    <source>
        <dbReference type="SAM" id="MobiDB-lite"/>
    </source>
</evidence>
<sequence>MNLKAQSHTQTKTVPGHRRHATKSPPSHNIAIKKQNYDE</sequence>
<reference evidence="2" key="2">
    <citation type="journal article" date="2015" name="Data Brief">
        <title>Shoot transcriptome of the giant reed, Arundo donax.</title>
        <authorList>
            <person name="Barrero R.A."/>
            <person name="Guerrero F.D."/>
            <person name="Moolhuijzen P."/>
            <person name="Goolsby J.A."/>
            <person name="Tidwell J."/>
            <person name="Bellgard S.E."/>
            <person name="Bellgard M.I."/>
        </authorList>
    </citation>
    <scope>NUCLEOTIDE SEQUENCE</scope>
    <source>
        <tissue evidence="2">Shoot tissue taken approximately 20 cm above the soil surface</tissue>
    </source>
</reference>
<feature type="region of interest" description="Disordered" evidence="1">
    <location>
        <begin position="1"/>
        <end position="39"/>
    </location>
</feature>
<dbReference type="EMBL" id="GBRH01232233">
    <property type="protein sequence ID" value="JAD65662.1"/>
    <property type="molecule type" value="Transcribed_RNA"/>
</dbReference>
<proteinExistence type="predicted"/>
<name>A0A0A9SN66_ARUDO</name>
<dbReference type="AlphaFoldDB" id="A0A0A9SN66"/>
<accession>A0A0A9SN66</accession>
<organism evidence="2">
    <name type="scientific">Arundo donax</name>
    <name type="common">Giant reed</name>
    <name type="synonym">Donax arundinaceus</name>
    <dbReference type="NCBI Taxonomy" id="35708"/>
    <lineage>
        <taxon>Eukaryota</taxon>
        <taxon>Viridiplantae</taxon>
        <taxon>Streptophyta</taxon>
        <taxon>Embryophyta</taxon>
        <taxon>Tracheophyta</taxon>
        <taxon>Spermatophyta</taxon>
        <taxon>Magnoliopsida</taxon>
        <taxon>Liliopsida</taxon>
        <taxon>Poales</taxon>
        <taxon>Poaceae</taxon>
        <taxon>PACMAD clade</taxon>
        <taxon>Arundinoideae</taxon>
        <taxon>Arundineae</taxon>
        <taxon>Arundo</taxon>
    </lineage>
</organism>
<feature type="compositionally biased region" description="Polar residues" evidence="1">
    <location>
        <begin position="1"/>
        <end position="13"/>
    </location>
</feature>
<evidence type="ECO:0000313" key="2">
    <source>
        <dbReference type="EMBL" id="JAD65662.1"/>
    </source>
</evidence>